<dbReference type="InterPro" id="IPR000394">
    <property type="entry name" value="RNA_pol_sigma_54"/>
</dbReference>
<keyword evidence="5" id="KW-1185">Reference proteome</keyword>
<dbReference type="Gene3D" id="1.10.10.60">
    <property type="entry name" value="Homeodomain-like"/>
    <property type="match status" value="1"/>
</dbReference>
<evidence type="ECO:0000313" key="5">
    <source>
        <dbReference type="Proteomes" id="UP000591948"/>
    </source>
</evidence>
<dbReference type="Proteomes" id="UP000576480">
    <property type="component" value="Unassembled WGS sequence"/>
</dbReference>
<dbReference type="EMBL" id="BLRY01000024">
    <property type="protein sequence ID" value="GFP27270.1"/>
    <property type="molecule type" value="Genomic_DNA"/>
</dbReference>
<evidence type="ECO:0000313" key="4">
    <source>
        <dbReference type="Proteomes" id="UP000576480"/>
    </source>
</evidence>
<evidence type="ECO:0000313" key="3">
    <source>
        <dbReference type="EMBL" id="GFP35535.1"/>
    </source>
</evidence>
<dbReference type="GO" id="GO:0016987">
    <property type="term" value="F:sigma factor activity"/>
    <property type="evidence" value="ECO:0007669"/>
    <property type="project" value="InterPro"/>
</dbReference>
<accession>A0A6V8QEK8</accession>
<sequence>MDTVLRVGPGQVPNVQARQVPKLLGGVKLSRFMELPEDEFRKLVKEIEEDPLFKRLLCSPRPQEKIIKYSRFPRVELPRQFYELRESVVPSENSFDPESLPGQREEIVSLIRKVGPEKFKQYFLYGESDMSPKELAERCQLSVQEVQKISSFMDEFSIHSEFYFPSTIRSGSKISYHKIASIEKGDQDELIIGCFSPDLARGKYTIDYGRLGQLQGEGIFGQQEMEKISKLLRSLELINIRKNVIYQILQWIVEVQRRYLESGDPQELKPFSQKELAVQIGVNPSLVCRALQNRSIETPLGHERPLKFFLPSKKEVRKELIRQIWKEERPLSDEQIRIELKEKFGLFVSRRTVNDCRRELKLS</sequence>
<comment type="caution">
    <text evidence="3">The sequence shown here is derived from an EMBL/GenBank/DDBJ whole genome shotgun (WGS) entry which is preliminary data.</text>
</comment>
<proteinExistence type="predicted"/>
<protein>
    <submittedName>
        <fullName evidence="3">RNA polymerase sigma-54 factor</fullName>
    </submittedName>
</protein>
<dbReference type="AlphaFoldDB" id="A0A6V8QEK8"/>
<feature type="domain" description="RNA polymerase sigma factor 54 DNA-binding" evidence="1">
    <location>
        <begin position="223"/>
        <end position="362"/>
    </location>
</feature>
<dbReference type="PROSITE" id="PS50044">
    <property type="entry name" value="SIGMA54_3"/>
    <property type="match status" value="1"/>
</dbReference>
<dbReference type="GO" id="GO:0001216">
    <property type="term" value="F:DNA-binding transcription activator activity"/>
    <property type="evidence" value="ECO:0007669"/>
    <property type="project" value="InterPro"/>
</dbReference>
<reference evidence="4 5" key="1">
    <citation type="journal article" date="2020" name="Front. Microbiol.">
        <title>Single-cell genomics of novel Actinobacteria with the Wood-Ljungdahl pathway discovered in a serpentinizing system.</title>
        <authorList>
            <person name="Merino N."/>
            <person name="Kawai M."/>
            <person name="Boyd E.S."/>
            <person name="Colman D.R."/>
            <person name="McGlynn S.E."/>
            <person name="Nealson K.H."/>
            <person name="Kurokawa K."/>
            <person name="Hongoh Y."/>
        </authorList>
    </citation>
    <scope>NUCLEOTIDE SEQUENCE [LARGE SCALE GENOMIC DNA]</scope>
    <source>
        <strain evidence="2 5">S33</strain>
        <strain evidence="3 4">S43</strain>
    </source>
</reference>
<organism evidence="3 4">
    <name type="scientific">Candidatus Hakubella thermalkaliphila</name>
    <dbReference type="NCBI Taxonomy" id="2754717"/>
    <lineage>
        <taxon>Bacteria</taxon>
        <taxon>Bacillati</taxon>
        <taxon>Actinomycetota</taxon>
        <taxon>Actinomycetota incertae sedis</taxon>
        <taxon>Candidatus Hakubellales</taxon>
        <taxon>Candidatus Hakubellaceae</taxon>
        <taxon>Candidatus Hakubella</taxon>
    </lineage>
</organism>
<dbReference type="PANTHER" id="PTHR32248">
    <property type="entry name" value="RNA POLYMERASE SIGMA-54 FACTOR"/>
    <property type="match status" value="1"/>
</dbReference>
<dbReference type="RefSeq" id="WP_176230101.1">
    <property type="nucleotide sequence ID" value="NZ_BLRY01000024.1"/>
</dbReference>
<dbReference type="Proteomes" id="UP000591948">
    <property type="component" value="Unassembled WGS sequence"/>
</dbReference>
<evidence type="ECO:0000259" key="1">
    <source>
        <dbReference type="Pfam" id="PF04552"/>
    </source>
</evidence>
<dbReference type="EMBL" id="BLSB01000128">
    <property type="protein sequence ID" value="GFP35535.1"/>
    <property type="molecule type" value="Genomic_DNA"/>
</dbReference>
<dbReference type="PANTHER" id="PTHR32248:SF4">
    <property type="entry name" value="RNA POLYMERASE SIGMA-54 FACTOR"/>
    <property type="match status" value="1"/>
</dbReference>
<gene>
    <name evidence="2" type="ORF">HKBW3S33_00684</name>
    <name evidence="3" type="ORF">HKBW3S43_01326</name>
</gene>
<evidence type="ECO:0000313" key="2">
    <source>
        <dbReference type="EMBL" id="GFP27270.1"/>
    </source>
</evidence>
<name>A0A6V8QEK8_9ACTN</name>
<dbReference type="InterPro" id="IPR007634">
    <property type="entry name" value="RNA_pol_sigma_54_DNA-bd"/>
</dbReference>
<dbReference type="Pfam" id="PF04552">
    <property type="entry name" value="Sigma54_DBD"/>
    <property type="match status" value="1"/>
</dbReference>